<reference evidence="17" key="1">
    <citation type="submission" date="2021-07" db="EMBL/GenBank/DDBJ databases">
        <title>Shewanella sp. YLB-07 whole genome sequence.</title>
        <authorList>
            <person name="Yu L."/>
        </authorList>
    </citation>
    <scope>NUCLEOTIDE SEQUENCE</scope>
    <source>
        <strain evidence="17">YLB-08</strain>
    </source>
</reference>
<evidence type="ECO:0000256" key="3">
    <source>
        <dbReference type="ARBA" id="ARBA00022475"/>
    </source>
</evidence>
<dbReference type="InterPro" id="IPR003752">
    <property type="entry name" value="DiS_bond_form_DsbB/BdbC"/>
</dbReference>
<keyword evidence="11" id="KW-0676">Redox-active center</keyword>
<dbReference type="Proteomes" id="UP000316416">
    <property type="component" value="Chromosome"/>
</dbReference>
<keyword evidence="18" id="KW-1185">Reference proteome</keyword>
<evidence type="ECO:0000256" key="6">
    <source>
        <dbReference type="ARBA" id="ARBA00022982"/>
    </source>
</evidence>
<accession>A0ABX6V1W8</accession>
<evidence type="ECO:0000256" key="16">
    <source>
        <dbReference type="SAM" id="Phobius"/>
    </source>
</evidence>
<name>A0ABX6V1W8_9GAMM</name>
<keyword evidence="2" id="KW-0813">Transport</keyword>
<evidence type="ECO:0000313" key="17">
    <source>
        <dbReference type="EMBL" id="QPG56587.1"/>
    </source>
</evidence>
<feature type="transmembrane region" description="Helical" evidence="16">
    <location>
        <begin position="85"/>
        <end position="102"/>
    </location>
</feature>
<feature type="transmembrane region" description="Helical" evidence="16">
    <location>
        <begin position="61"/>
        <end position="78"/>
    </location>
</feature>
<keyword evidence="8" id="KW-0560">Oxidoreductase</keyword>
<evidence type="ECO:0000256" key="11">
    <source>
        <dbReference type="ARBA" id="ARBA00023284"/>
    </source>
</evidence>
<dbReference type="Pfam" id="PF02600">
    <property type="entry name" value="DsbB"/>
    <property type="match status" value="1"/>
</dbReference>
<dbReference type="RefSeq" id="WP_142871968.1">
    <property type="nucleotide sequence ID" value="NZ_CP045503.2"/>
</dbReference>
<dbReference type="PANTHER" id="PTHR36570">
    <property type="entry name" value="DISULFIDE BOND FORMATION PROTEIN B"/>
    <property type="match status" value="1"/>
</dbReference>
<gene>
    <name evidence="17" type="ORF">FM038_003460</name>
</gene>
<keyword evidence="5 16" id="KW-0812">Transmembrane</keyword>
<evidence type="ECO:0000313" key="18">
    <source>
        <dbReference type="Proteomes" id="UP000316416"/>
    </source>
</evidence>
<evidence type="ECO:0000256" key="12">
    <source>
        <dbReference type="ARBA" id="ARBA00037310"/>
    </source>
</evidence>
<comment type="subcellular location">
    <subcellularLocation>
        <location evidence="1">Cell inner membrane</location>
        <topology evidence="1">Multi-pass membrane protein</topology>
    </subcellularLocation>
</comment>
<dbReference type="InterPro" id="IPR050183">
    <property type="entry name" value="DsbB"/>
</dbReference>
<comment type="subunit">
    <text evidence="14">Interacts with DsbL.</text>
</comment>
<dbReference type="InterPro" id="IPR023380">
    <property type="entry name" value="DsbB-like_sf"/>
</dbReference>
<evidence type="ECO:0000256" key="7">
    <source>
        <dbReference type="ARBA" id="ARBA00022989"/>
    </source>
</evidence>
<evidence type="ECO:0000256" key="14">
    <source>
        <dbReference type="ARBA" id="ARBA00038526"/>
    </source>
</evidence>
<keyword evidence="3" id="KW-1003">Cell membrane</keyword>
<keyword evidence="9 16" id="KW-0472">Membrane</keyword>
<sequence length="204" mass="22357">MITKLKLWFAELKANPLPTLEATQEGRAVWAVMATACVFLLGSAMGFFQVFLEMDPCENCVYIRFSQFCILIAGVIMIINPKNNVLKILGLALAWYGIFYGLDKAIILAGQHVSSHAADAGLDLFQSGQGANACSLEPTFPLGLPLHEWLPFEFAPSGICGEDDWSLLGLNMAQYCIISYAVFIACALPLTIAFITKTLKNRNK</sequence>
<evidence type="ECO:0000256" key="1">
    <source>
        <dbReference type="ARBA" id="ARBA00004429"/>
    </source>
</evidence>
<dbReference type="Gene3D" id="1.20.1550.10">
    <property type="entry name" value="DsbB-like"/>
    <property type="match status" value="1"/>
</dbReference>
<keyword evidence="6" id="KW-0249">Electron transport</keyword>
<evidence type="ECO:0000256" key="2">
    <source>
        <dbReference type="ARBA" id="ARBA00022448"/>
    </source>
</evidence>
<keyword evidence="10" id="KW-1015">Disulfide bond</keyword>
<keyword evidence="4" id="KW-0997">Cell inner membrane</keyword>
<evidence type="ECO:0000256" key="9">
    <source>
        <dbReference type="ARBA" id="ARBA00023136"/>
    </source>
</evidence>
<evidence type="ECO:0000256" key="4">
    <source>
        <dbReference type="ARBA" id="ARBA00022519"/>
    </source>
</evidence>
<feature type="transmembrane region" description="Helical" evidence="16">
    <location>
        <begin position="28"/>
        <end position="49"/>
    </location>
</feature>
<comment type="function">
    <text evidence="12">Required for disulfide bond formation in some proteins. Part of a redox system composed of DsbI and DsbL that mediates formation of an essential disulfide bond in AssT.</text>
</comment>
<evidence type="ECO:0000256" key="13">
    <source>
        <dbReference type="ARBA" id="ARBA00038060"/>
    </source>
</evidence>
<dbReference type="SUPFAM" id="SSF158442">
    <property type="entry name" value="DsbB-like"/>
    <property type="match status" value="1"/>
</dbReference>
<evidence type="ECO:0000256" key="15">
    <source>
        <dbReference type="ARBA" id="ARBA00039389"/>
    </source>
</evidence>
<comment type="similarity">
    <text evidence="13">Belongs to the DsbB family. DsbI subfamily.</text>
</comment>
<dbReference type="EMBL" id="CP045503">
    <property type="protein sequence ID" value="QPG56587.1"/>
    <property type="molecule type" value="Genomic_DNA"/>
</dbReference>
<organism evidence="17 18">
    <name type="scientific">Shewanella eurypsychrophilus</name>
    <dbReference type="NCBI Taxonomy" id="2593656"/>
    <lineage>
        <taxon>Bacteria</taxon>
        <taxon>Pseudomonadati</taxon>
        <taxon>Pseudomonadota</taxon>
        <taxon>Gammaproteobacteria</taxon>
        <taxon>Alteromonadales</taxon>
        <taxon>Shewanellaceae</taxon>
        <taxon>Shewanella</taxon>
    </lineage>
</organism>
<dbReference type="PANTHER" id="PTHR36570:SF1">
    <property type="entry name" value="PROTEIN-DISULFIDE OXIDOREDUCTASE DSBI"/>
    <property type="match status" value="1"/>
</dbReference>
<keyword evidence="7 16" id="KW-1133">Transmembrane helix</keyword>
<proteinExistence type="inferred from homology"/>
<evidence type="ECO:0000256" key="10">
    <source>
        <dbReference type="ARBA" id="ARBA00023157"/>
    </source>
</evidence>
<protein>
    <recommendedName>
        <fullName evidence="15">Putative protein-disulfide oxidoreductase DsbI</fullName>
    </recommendedName>
</protein>
<evidence type="ECO:0000256" key="8">
    <source>
        <dbReference type="ARBA" id="ARBA00023002"/>
    </source>
</evidence>
<evidence type="ECO:0000256" key="5">
    <source>
        <dbReference type="ARBA" id="ARBA00022692"/>
    </source>
</evidence>
<feature type="transmembrane region" description="Helical" evidence="16">
    <location>
        <begin position="172"/>
        <end position="195"/>
    </location>
</feature>